<sequence length="77" mass="8583">MASGEWVLMSRTVIDLDDETTEELMRVYNVKTKAAAVRRAMEEAAKLHRRMEFMDAIDSGAIDLTYDARAVDSGDAA</sequence>
<keyword evidence="2" id="KW-1185">Reference proteome</keyword>
<evidence type="ECO:0000313" key="2">
    <source>
        <dbReference type="Proteomes" id="UP000186168"/>
    </source>
</evidence>
<comment type="caution">
    <text evidence="1">The sequence shown here is derived from an EMBL/GenBank/DDBJ whole genome shotgun (WGS) entry which is preliminary data.</text>
</comment>
<accession>A0A1R1SII2</accession>
<reference evidence="1 2" key="1">
    <citation type="submission" date="2013-05" db="EMBL/GenBank/DDBJ databases">
        <title>Genome sequence of Streptomyces sparsogenes DSM 40356.</title>
        <authorList>
            <person name="Coyne S."/>
            <person name="Seebeck F.P."/>
        </authorList>
    </citation>
    <scope>NUCLEOTIDE SEQUENCE [LARGE SCALE GENOMIC DNA]</scope>
    <source>
        <strain evidence="1 2">DSM 40356</strain>
    </source>
</reference>
<protein>
    <submittedName>
        <fullName evidence="1">Uncharacterized protein</fullName>
    </submittedName>
</protein>
<name>A0A1R1SII2_9ACTN</name>
<evidence type="ECO:0000313" key="1">
    <source>
        <dbReference type="EMBL" id="OMI37829.1"/>
    </source>
</evidence>
<dbReference type="InterPro" id="IPR019239">
    <property type="entry name" value="VapB_antitoxin"/>
</dbReference>
<gene>
    <name evidence="1" type="ORF">SPAR_19093</name>
</gene>
<dbReference type="Pfam" id="PF09957">
    <property type="entry name" value="VapB_antitoxin"/>
    <property type="match status" value="1"/>
</dbReference>
<dbReference type="EMBL" id="ASQP01000262">
    <property type="protein sequence ID" value="OMI37829.1"/>
    <property type="molecule type" value="Genomic_DNA"/>
</dbReference>
<dbReference type="Proteomes" id="UP000186168">
    <property type="component" value="Unassembled WGS sequence"/>
</dbReference>
<proteinExistence type="predicted"/>
<dbReference type="STRING" id="67365.GCA_001704635_03589"/>
<dbReference type="AlphaFoldDB" id="A0A1R1SII2"/>
<organism evidence="1 2">
    <name type="scientific">Streptomyces sparsogenes DSM 40356</name>
    <dbReference type="NCBI Taxonomy" id="1331668"/>
    <lineage>
        <taxon>Bacteria</taxon>
        <taxon>Bacillati</taxon>
        <taxon>Actinomycetota</taxon>
        <taxon>Actinomycetes</taxon>
        <taxon>Kitasatosporales</taxon>
        <taxon>Streptomycetaceae</taxon>
        <taxon>Streptomyces</taxon>
    </lineage>
</organism>